<dbReference type="GO" id="GO:0046872">
    <property type="term" value="F:metal ion binding"/>
    <property type="evidence" value="ECO:0007669"/>
    <property type="project" value="UniProtKB-KW"/>
</dbReference>
<dbReference type="PROSITE" id="PS00551">
    <property type="entry name" value="MOLYBDOPTERIN_PROK_1"/>
    <property type="match status" value="1"/>
</dbReference>
<keyword evidence="6" id="KW-0500">Molybdenum</keyword>
<dbReference type="Gene3D" id="3.40.50.740">
    <property type="match status" value="1"/>
</dbReference>
<name>A0A3D8Y8F0_9BACT</name>
<evidence type="ECO:0000256" key="10">
    <source>
        <dbReference type="ARBA" id="ARBA00022729"/>
    </source>
</evidence>
<evidence type="ECO:0000256" key="2">
    <source>
        <dbReference type="ARBA" id="ARBA00001966"/>
    </source>
</evidence>
<evidence type="ECO:0000256" key="17">
    <source>
        <dbReference type="ARBA" id="ARBA00023063"/>
    </source>
</evidence>
<evidence type="ECO:0000259" key="23">
    <source>
        <dbReference type="PROSITE" id="PS51669"/>
    </source>
</evidence>
<proteinExistence type="inferred from homology"/>
<dbReference type="Pfam" id="PF01568">
    <property type="entry name" value="Molydop_binding"/>
    <property type="match status" value="1"/>
</dbReference>
<evidence type="ECO:0000256" key="1">
    <source>
        <dbReference type="ARBA" id="ARBA00001942"/>
    </source>
</evidence>
<dbReference type="InterPro" id="IPR009010">
    <property type="entry name" value="Asp_de-COase-like_dom_sf"/>
</dbReference>
<dbReference type="InterPro" id="IPR006656">
    <property type="entry name" value="Mopterin_OxRdtase"/>
</dbReference>
<dbReference type="GO" id="GO:0051539">
    <property type="term" value="F:4 iron, 4 sulfur cluster binding"/>
    <property type="evidence" value="ECO:0007669"/>
    <property type="project" value="UniProtKB-KW"/>
</dbReference>
<dbReference type="OrthoDB" id="9792592at2"/>
<keyword evidence="5" id="KW-0004">4Fe-4S</keyword>
<comment type="cofactor">
    <cofactor evidence="18">
        <name>[2Fe-2S] cluster</name>
        <dbReference type="ChEBI" id="CHEBI:190135"/>
    </cofactor>
</comment>
<dbReference type="InterPro" id="IPR016156">
    <property type="entry name" value="FAD/NAD-linked_Rdtase_dimer_sf"/>
</dbReference>
<reference evidence="24 25" key="1">
    <citation type="submission" date="2018-07" db="EMBL/GenBank/DDBJ databases">
        <title>Dyadobacter roseus sp. nov., isolated from rose rhizosphere soil.</title>
        <authorList>
            <person name="Chen L."/>
        </authorList>
    </citation>
    <scope>NUCLEOTIDE SEQUENCE [LARGE SCALE GENOMIC DNA]</scope>
    <source>
        <strain evidence="24 25">RS19</strain>
    </source>
</reference>
<evidence type="ECO:0000256" key="6">
    <source>
        <dbReference type="ARBA" id="ARBA00022505"/>
    </source>
</evidence>
<dbReference type="GO" id="GO:0016020">
    <property type="term" value="C:membrane"/>
    <property type="evidence" value="ECO:0007669"/>
    <property type="project" value="TreeGrafter"/>
</dbReference>
<evidence type="ECO:0000256" key="14">
    <source>
        <dbReference type="ARBA" id="ARBA00023002"/>
    </source>
</evidence>
<dbReference type="SMART" id="SM00926">
    <property type="entry name" value="Molybdop_Fe4S4"/>
    <property type="match status" value="1"/>
</dbReference>
<dbReference type="PROSITE" id="PS00932">
    <property type="entry name" value="MOLYBDOPTERIN_PROK_3"/>
    <property type="match status" value="1"/>
</dbReference>
<comment type="catalytic activity">
    <reaction evidence="19">
        <text>2 Fe(II)-[cytochrome] + nitrate + 2 H(+) = 2 Fe(III)-[cytochrome] + nitrite + H2O</text>
        <dbReference type="Rhea" id="RHEA:12909"/>
        <dbReference type="Rhea" id="RHEA-COMP:11777"/>
        <dbReference type="Rhea" id="RHEA-COMP:11778"/>
        <dbReference type="ChEBI" id="CHEBI:15377"/>
        <dbReference type="ChEBI" id="CHEBI:15378"/>
        <dbReference type="ChEBI" id="CHEBI:16301"/>
        <dbReference type="ChEBI" id="CHEBI:17632"/>
        <dbReference type="ChEBI" id="CHEBI:29033"/>
        <dbReference type="ChEBI" id="CHEBI:29034"/>
        <dbReference type="EC" id="1.9.6.1"/>
    </reaction>
</comment>
<dbReference type="SUPFAM" id="SSF50692">
    <property type="entry name" value="ADC-like"/>
    <property type="match status" value="1"/>
</dbReference>
<protein>
    <recommendedName>
        <fullName evidence="21">nitrate reductase (cytochrome)</fullName>
        <ecNumber evidence="21">1.9.6.1</ecNumber>
    </recommendedName>
</protein>
<dbReference type="InterPro" id="IPR006657">
    <property type="entry name" value="MoPterin_dinucl-bd_dom"/>
</dbReference>
<dbReference type="InterPro" id="IPR036188">
    <property type="entry name" value="FAD/NAD-bd_sf"/>
</dbReference>
<dbReference type="Gene3D" id="1.10.10.1100">
    <property type="entry name" value="BFD-like [2Fe-2S]-binding domain"/>
    <property type="match status" value="1"/>
</dbReference>
<dbReference type="Pfam" id="PF00384">
    <property type="entry name" value="Molybdopterin"/>
    <property type="match status" value="1"/>
</dbReference>
<dbReference type="InterPro" id="IPR006963">
    <property type="entry name" value="Mopterin_OxRdtase_4Fe-4S_dom"/>
</dbReference>
<evidence type="ECO:0000256" key="19">
    <source>
        <dbReference type="ARBA" id="ARBA00052176"/>
    </source>
</evidence>
<keyword evidence="14" id="KW-0560">Oxidoreductase</keyword>
<keyword evidence="16" id="KW-0411">Iron-sulfur</keyword>
<dbReference type="PROSITE" id="PS51669">
    <property type="entry name" value="4FE4S_MOW_BIS_MGD"/>
    <property type="match status" value="1"/>
</dbReference>
<evidence type="ECO:0000313" key="25">
    <source>
        <dbReference type="Proteomes" id="UP000256373"/>
    </source>
</evidence>
<dbReference type="Gene3D" id="2.40.40.20">
    <property type="match status" value="1"/>
</dbReference>
<evidence type="ECO:0000256" key="9">
    <source>
        <dbReference type="ARBA" id="ARBA00022723"/>
    </source>
</evidence>
<keyword evidence="11" id="KW-0574">Periplasm</keyword>
<keyword evidence="15" id="KW-0408">Iron</keyword>
<dbReference type="Pfam" id="PF04324">
    <property type="entry name" value="Fer2_BFD"/>
    <property type="match status" value="1"/>
</dbReference>
<dbReference type="InterPro" id="IPR006655">
    <property type="entry name" value="Mopterin_OxRdtase_prok_CS"/>
</dbReference>
<evidence type="ECO:0000256" key="22">
    <source>
        <dbReference type="SAM" id="MobiDB-lite"/>
    </source>
</evidence>
<dbReference type="RefSeq" id="WP_115832605.1">
    <property type="nucleotide sequence ID" value="NZ_QNUL01000018.1"/>
</dbReference>
<keyword evidence="9" id="KW-0479">Metal-binding</keyword>
<dbReference type="InterPro" id="IPR041957">
    <property type="entry name" value="CT_Nitrate-R-NapA-like"/>
</dbReference>
<comment type="cofactor">
    <cofactor evidence="2">
        <name>[4Fe-4S] cluster</name>
        <dbReference type="ChEBI" id="CHEBI:49883"/>
    </cofactor>
</comment>
<evidence type="ECO:0000256" key="20">
    <source>
        <dbReference type="ARBA" id="ARBA00055000"/>
    </source>
</evidence>
<dbReference type="FunFam" id="2.40.40.20:FF:000005">
    <property type="entry name" value="Periplasmic nitrate reductase"/>
    <property type="match status" value="1"/>
</dbReference>
<dbReference type="PANTHER" id="PTHR43105:SF9">
    <property type="entry name" value="NADPH-FE(3+) OXIDOREDUCTASE SUBUNIT ALPHA"/>
    <property type="match status" value="1"/>
</dbReference>
<evidence type="ECO:0000256" key="21">
    <source>
        <dbReference type="ARBA" id="ARBA00067026"/>
    </source>
</evidence>
<keyword evidence="12" id="KW-0274">FAD</keyword>
<keyword evidence="7" id="KW-0285">Flavoprotein</keyword>
<dbReference type="Gene3D" id="2.20.25.90">
    <property type="entry name" value="ADC-like domains"/>
    <property type="match status" value="1"/>
</dbReference>
<dbReference type="EC" id="1.9.6.1" evidence="21"/>
<feature type="compositionally biased region" description="Basic and acidic residues" evidence="22">
    <location>
        <begin position="576"/>
        <end position="585"/>
    </location>
</feature>
<dbReference type="GO" id="GO:0043546">
    <property type="term" value="F:molybdopterin cofactor binding"/>
    <property type="evidence" value="ECO:0007669"/>
    <property type="project" value="InterPro"/>
</dbReference>
<dbReference type="InterPro" id="IPR007419">
    <property type="entry name" value="BFD-like_2Fe2S-bd_dom"/>
</dbReference>
<gene>
    <name evidence="24" type="ORF">DSL64_19480</name>
</gene>
<dbReference type="FunFam" id="1.10.10.1100:FF:000002">
    <property type="entry name" value="Nitrite reductase large subunit"/>
    <property type="match status" value="1"/>
</dbReference>
<dbReference type="EMBL" id="QNUL01000018">
    <property type="protein sequence ID" value="REA58853.1"/>
    <property type="molecule type" value="Genomic_DNA"/>
</dbReference>
<keyword evidence="8" id="KW-0001">2Fe-2S</keyword>
<sequence length="1233" mass="136079">MKPTANSFKSTCCYCGVGCGVVVHQDTNGQLSLEGDKSHPSNQGKLCSKGMNLHYTVMDQSDRLLYPQMRMNKAMPMQRVNWDEALERTAAVFKTFIKKFGPDSVAFYVSGQCLTEEYYLVNKLIKGFIGSNNIDTNSRLCMSSAVVGYKLALGEDSVPVCYDDIEEADVFFITGANPAWCHPILWRRIEAHKAANPHVKLICVDPRRTDSARSSDLHLAINPGTDIVLNNAIGRLLIEEGYIDNDFIIDHTDGFTAFRDKVFERTIQEAAEICGVGTADIATAATWIGKAKGFLSLWTMGLNQSVIGVNKNLSLINLHLITGKIGKPGNGPFSLTGQPNAMGGRETGGLANILPAHREVVNPVHRQEMEEFWNSPVKIADKPGLTATEMFEALENGKLKAIWIINTNPLVSMPDVSIAEKALKNAKFVVVQDISNRADTVVFADVVLPAAAWLEKEGTMTNAERRITHLPKAISAPGEALPDAEIIWRFAEKMGFGESFKYENVSQVYDEYAQITAGTTIDVTGVNYDLLKANRSVQWPFRAEGERAWGMGLGEERREGDLARGAESGKNAGGIEMKRSEHSENSLKGFHSSTRDTVPGDSGNSAPGNTGTKRLFTDHQFYTPNKKAQIFAVNDENTSEATDQDFPLVLTTGRIRDQWHTMTKTGRVAKLNQHIPQPFLQIHPKDAQTRNIREGQLVTVTSRRGEVRVKAQITEDVKAGLCFLPMHWGKILGSSLGRANNLTSPLVDPKSKEPDFKFSAVEVCLYKKPIEKIIIIGAGSAGLGFINSYRNLNQEDEIHVFSKEIYPFYNRVLLPDYISGSQSWEQLVKLREDQFEANNIHVHKGVGVTHIDRQNKTITDDRGNQHTYNKLILGMGSRAFMPKGVPKIPGIFNMRSRLDADSLLPFLKQPSPHAVIVGGGILGLELAASFREMNVRVTVIQRSGRLMERQLDPLASELLYQDLKDRGVEIYFNDEVSIFSGSDKVDGIRLKSGRKIDCQVVVMAIGTVPTIELATEAGIASKRGIIVNDYMQTSDPDIFAAGEIAEWRGQMWGITLGAEQQAEVAAKFIAGDISQPYKGSTSMNILKMEGLHLCSVGLTEAPANDSSYEEITFIDKSKRYYKKCIVHRDRLVGCILIGDKNEFLEFRDLIANGIELSEKRLQLLRASQKAEPLEGKLVCSCNNVGKGNLENAIKGGCTDFQQLCQKTGAGTGCGSCRPEVRSILEKMNEAVLV</sequence>
<dbReference type="InterPro" id="IPR027467">
    <property type="entry name" value="MopterinOxRdtase_cofactor_BS"/>
</dbReference>
<dbReference type="InterPro" id="IPR041854">
    <property type="entry name" value="BFD-like_2Fe2S-bd_dom_sf"/>
</dbReference>
<comment type="similarity">
    <text evidence="4">Belongs to the prokaryotic molybdopterin-containing oxidoreductase family. NasA/NapA/NarB subfamily.</text>
</comment>
<dbReference type="PRINTS" id="PR00368">
    <property type="entry name" value="FADPNR"/>
</dbReference>
<dbReference type="Pfam" id="PF07992">
    <property type="entry name" value="Pyr_redox_2"/>
    <property type="match status" value="1"/>
</dbReference>
<organism evidence="24 25">
    <name type="scientific">Dyadobacter luteus</name>
    <dbReference type="NCBI Taxonomy" id="2259619"/>
    <lineage>
        <taxon>Bacteria</taxon>
        <taxon>Pseudomonadati</taxon>
        <taxon>Bacteroidota</taxon>
        <taxon>Cytophagia</taxon>
        <taxon>Cytophagales</taxon>
        <taxon>Spirosomataceae</taxon>
        <taxon>Dyadobacter</taxon>
    </lineage>
</organism>
<comment type="function">
    <text evidence="20">Catalytic subunit of the periplasmic nitrate reductase complex NapAB. Receives electrons from NapB and catalyzes the reduction of nitrate to nitrite.</text>
</comment>
<dbReference type="Pfam" id="PF04879">
    <property type="entry name" value="Molybdop_Fe4S4"/>
    <property type="match status" value="1"/>
</dbReference>
<evidence type="ECO:0000256" key="16">
    <source>
        <dbReference type="ARBA" id="ARBA00023014"/>
    </source>
</evidence>
<dbReference type="GO" id="GO:0042128">
    <property type="term" value="P:nitrate assimilation"/>
    <property type="evidence" value="ECO:0007669"/>
    <property type="project" value="UniProtKB-KW"/>
</dbReference>
<dbReference type="AlphaFoldDB" id="A0A3D8Y8F0"/>
<evidence type="ECO:0000256" key="18">
    <source>
        <dbReference type="ARBA" id="ARBA00034078"/>
    </source>
</evidence>
<dbReference type="Gene3D" id="3.50.50.60">
    <property type="entry name" value="FAD/NAD(P)-binding domain"/>
    <property type="match status" value="2"/>
</dbReference>
<dbReference type="CDD" id="cd02754">
    <property type="entry name" value="MopB_Nitrate-R-NapA-like"/>
    <property type="match status" value="1"/>
</dbReference>
<dbReference type="InterPro" id="IPR050123">
    <property type="entry name" value="Prok_molybdopt-oxidoreductase"/>
</dbReference>
<comment type="cofactor">
    <cofactor evidence="3">
        <name>FAD</name>
        <dbReference type="ChEBI" id="CHEBI:57692"/>
    </cofactor>
</comment>
<keyword evidence="25" id="KW-1185">Reference proteome</keyword>
<dbReference type="Pfam" id="PF18267">
    <property type="entry name" value="Rubredoxin_C"/>
    <property type="match status" value="1"/>
</dbReference>
<dbReference type="SUPFAM" id="SSF51905">
    <property type="entry name" value="FAD/NAD(P)-binding domain"/>
    <property type="match status" value="1"/>
</dbReference>
<comment type="cofactor">
    <cofactor evidence="1">
        <name>Mo-bis(molybdopterin guanine dinucleotide)</name>
        <dbReference type="ChEBI" id="CHEBI:60539"/>
    </cofactor>
</comment>
<evidence type="ECO:0000256" key="13">
    <source>
        <dbReference type="ARBA" id="ARBA00022982"/>
    </source>
</evidence>
<dbReference type="GO" id="GO:0045333">
    <property type="term" value="P:cellular respiration"/>
    <property type="evidence" value="ECO:0007669"/>
    <property type="project" value="UniProtKB-ARBA"/>
</dbReference>
<keyword evidence="10" id="KW-0732">Signal</keyword>
<dbReference type="Proteomes" id="UP000256373">
    <property type="component" value="Unassembled WGS sequence"/>
</dbReference>
<keyword evidence="13" id="KW-0813">Transport</keyword>
<keyword evidence="13" id="KW-0249">Electron transport</keyword>
<evidence type="ECO:0000256" key="3">
    <source>
        <dbReference type="ARBA" id="ARBA00001974"/>
    </source>
</evidence>
<comment type="caution">
    <text evidence="24">The sequence shown here is derived from an EMBL/GenBank/DDBJ whole genome shotgun (WGS) entry which is preliminary data.</text>
</comment>
<dbReference type="Gene3D" id="3.30.390.30">
    <property type="match status" value="1"/>
</dbReference>
<evidence type="ECO:0000256" key="5">
    <source>
        <dbReference type="ARBA" id="ARBA00022485"/>
    </source>
</evidence>
<dbReference type="InterPro" id="IPR023753">
    <property type="entry name" value="FAD/NAD-binding_dom"/>
</dbReference>
<dbReference type="PRINTS" id="PR00411">
    <property type="entry name" value="PNDRDTASEI"/>
</dbReference>
<evidence type="ECO:0000256" key="7">
    <source>
        <dbReference type="ARBA" id="ARBA00022630"/>
    </source>
</evidence>
<feature type="region of interest" description="Disordered" evidence="22">
    <location>
        <begin position="559"/>
        <end position="612"/>
    </location>
</feature>
<dbReference type="PANTHER" id="PTHR43105">
    <property type="entry name" value="RESPIRATORY NITRATE REDUCTASE"/>
    <property type="match status" value="1"/>
</dbReference>
<keyword evidence="17" id="KW-0534">Nitrate assimilation</keyword>
<dbReference type="GO" id="GO:0050140">
    <property type="term" value="F:nitrate reductase (cytochrome) activity"/>
    <property type="evidence" value="ECO:0007669"/>
    <property type="project" value="UniProtKB-EC"/>
</dbReference>
<evidence type="ECO:0000313" key="24">
    <source>
        <dbReference type="EMBL" id="REA58853.1"/>
    </source>
</evidence>
<evidence type="ECO:0000256" key="8">
    <source>
        <dbReference type="ARBA" id="ARBA00022714"/>
    </source>
</evidence>
<feature type="domain" description="4Fe-4S Mo/W bis-MGD-type" evidence="23">
    <location>
        <begin position="5"/>
        <end position="61"/>
    </location>
</feature>
<dbReference type="GO" id="GO:0051537">
    <property type="term" value="F:2 iron, 2 sulfur cluster binding"/>
    <property type="evidence" value="ECO:0007669"/>
    <property type="project" value="UniProtKB-KW"/>
</dbReference>
<dbReference type="InterPro" id="IPR041575">
    <property type="entry name" value="Rubredoxin_C"/>
</dbReference>
<dbReference type="Gene3D" id="3.40.228.10">
    <property type="entry name" value="Dimethylsulfoxide Reductase, domain 2"/>
    <property type="match status" value="1"/>
</dbReference>
<evidence type="ECO:0000256" key="12">
    <source>
        <dbReference type="ARBA" id="ARBA00022827"/>
    </source>
</evidence>
<evidence type="ECO:0000256" key="15">
    <source>
        <dbReference type="ARBA" id="ARBA00023004"/>
    </source>
</evidence>
<dbReference type="SUPFAM" id="SSF53706">
    <property type="entry name" value="Formate dehydrogenase/DMSO reductase, domains 1-3"/>
    <property type="match status" value="1"/>
</dbReference>
<dbReference type="CDD" id="cd02791">
    <property type="entry name" value="MopB_CT_Nitrate-R-NapA-like"/>
    <property type="match status" value="1"/>
</dbReference>
<evidence type="ECO:0000256" key="4">
    <source>
        <dbReference type="ARBA" id="ARBA00008747"/>
    </source>
</evidence>
<evidence type="ECO:0000256" key="11">
    <source>
        <dbReference type="ARBA" id="ARBA00022764"/>
    </source>
</evidence>
<feature type="compositionally biased region" description="Polar residues" evidence="22">
    <location>
        <begin position="591"/>
        <end position="612"/>
    </location>
</feature>
<accession>A0A3D8Y8F0</accession>